<dbReference type="InterPro" id="IPR000808">
    <property type="entry name" value="Mrp-like_CS"/>
</dbReference>
<organism evidence="10 11">
    <name type="scientific">Seohaeicola saemankumensis</name>
    <dbReference type="NCBI Taxonomy" id="481181"/>
    <lineage>
        <taxon>Bacteria</taxon>
        <taxon>Pseudomonadati</taxon>
        <taxon>Pseudomonadota</taxon>
        <taxon>Alphaproteobacteria</taxon>
        <taxon>Rhodobacterales</taxon>
        <taxon>Roseobacteraceae</taxon>
        <taxon>Seohaeicola</taxon>
    </lineage>
</organism>
<keyword evidence="11" id="KW-1185">Reference proteome</keyword>
<keyword evidence="8" id="KW-0378">Hydrolase</keyword>
<feature type="binding site" evidence="8">
    <location>
        <begin position="117"/>
        <end position="124"/>
    </location>
    <ligand>
        <name>ATP</name>
        <dbReference type="ChEBI" id="CHEBI:30616"/>
    </ligand>
</feature>
<comment type="function">
    <text evidence="8">Binds and transfers iron-sulfur (Fe-S) clusters to target apoproteins. Can hydrolyze ATP.</text>
</comment>
<evidence type="ECO:0000256" key="4">
    <source>
        <dbReference type="ARBA" id="ARBA00022741"/>
    </source>
</evidence>
<evidence type="ECO:0000256" key="6">
    <source>
        <dbReference type="ARBA" id="ARBA00023004"/>
    </source>
</evidence>
<dbReference type="RefSeq" id="WP_380788004.1">
    <property type="nucleotide sequence ID" value="NZ_JBHTKR010000001.1"/>
</dbReference>
<comment type="similarity">
    <text evidence="1">In the N-terminal section; belongs to the MIP18 family.</text>
</comment>
<dbReference type="Gene3D" id="3.40.50.300">
    <property type="entry name" value="P-loop containing nucleotide triphosphate hydrolases"/>
    <property type="match status" value="1"/>
</dbReference>
<sequence>MADDPILLAAREALSGLNMPDGTPLLGAPQVSGPVVANGRVNVSIMTTAQAAASLAGVRAQAEAALLDIPGVESAFVVLTNDHTPPPRLSTPKTAATPSAPPKILAGVRHVVAVASGKGGVGKSTTAVNLALGLRAKGLRVGILDADIHGPSIPTLLALHGRPRMGKDRRLLPMQSNGLLAMSMGMMVDAETAMVWRGPMVMSAITQMLADVDWGDLDVLIVDMPPGTGDAQLAIAQGTTLAGAVIVSTPQDLALVDARRGIAMFRKVDVPIIGLIENMAYFTCTDCGKQHALFGTGGAEAEARRLGVPFLGAVPLTMDLRAASDSGQPIVARDPDGMLGRLYVTMAEAVWSSLTAPVPNLLKN</sequence>
<gene>
    <name evidence="10" type="ORF">ACFQ3C_00180</name>
</gene>
<protein>
    <recommendedName>
        <fullName evidence="8">Iron-sulfur cluster carrier protein</fullName>
    </recommendedName>
</protein>
<evidence type="ECO:0000256" key="5">
    <source>
        <dbReference type="ARBA" id="ARBA00022840"/>
    </source>
</evidence>
<evidence type="ECO:0000259" key="9">
    <source>
        <dbReference type="Pfam" id="PF01883"/>
    </source>
</evidence>
<name>A0ABW3T7T1_9RHOB</name>
<keyword evidence="4 8" id="KW-0547">Nucleotide-binding</keyword>
<evidence type="ECO:0000256" key="7">
    <source>
        <dbReference type="ARBA" id="ARBA00023014"/>
    </source>
</evidence>
<comment type="similarity">
    <text evidence="2">In the C-terminal section; belongs to the Mrp/NBP35 ATP-binding proteins family.</text>
</comment>
<evidence type="ECO:0000256" key="1">
    <source>
        <dbReference type="ARBA" id="ARBA00007352"/>
    </source>
</evidence>
<keyword evidence="5 8" id="KW-0067">ATP-binding</keyword>
<dbReference type="Proteomes" id="UP001597151">
    <property type="component" value="Unassembled WGS sequence"/>
</dbReference>
<dbReference type="EMBL" id="JBHTKR010000001">
    <property type="protein sequence ID" value="MFD1193083.1"/>
    <property type="molecule type" value="Genomic_DNA"/>
</dbReference>
<comment type="caution">
    <text evidence="10">The sequence shown here is derived from an EMBL/GenBank/DDBJ whole genome shotgun (WGS) entry which is preliminary data.</text>
</comment>
<dbReference type="InterPro" id="IPR033756">
    <property type="entry name" value="YlxH/NBP35"/>
</dbReference>
<dbReference type="SUPFAM" id="SSF52540">
    <property type="entry name" value="P-loop containing nucleoside triphosphate hydrolases"/>
    <property type="match status" value="1"/>
</dbReference>
<dbReference type="InterPro" id="IPR019591">
    <property type="entry name" value="Mrp/NBP35_ATP-bd"/>
</dbReference>
<dbReference type="Pfam" id="PF10609">
    <property type="entry name" value="ParA"/>
    <property type="match status" value="1"/>
</dbReference>
<dbReference type="PANTHER" id="PTHR42961:SF2">
    <property type="entry name" value="IRON-SULFUR PROTEIN NUBPL"/>
    <property type="match status" value="1"/>
</dbReference>
<evidence type="ECO:0000256" key="2">
    <source>
        <dbReference type="ARBA" id="ARBA00008205"/>
    </source>
</evidence>
<dbReference type="PROSITE" id="PS01215">
    <property type="entry name" value="MRP"/>
    <property type="match status" value="1"/>
</dbReference>
<evidence type="ECO:0000256" key="8">
    <source>
        <dbReference type="HAMAP-Rule" id="MF_02040"/>
    </source>
</evidence>
<dbReference type="Pfam" id="PF01883">
    <property type="entry name" value="FeS_assembly_P"/>
    <property type="match status" value="1"/>
</dbReference>
<dbReference type="InterPro" id="IPR002744">
    <property type="entry name" value="MIP18-like"/>
</dbReference>
<keyword evidence="3 8" id="KW-0479">Metal-binding</keyword>
<comment type="similarity">
    <text evidence="8">Belongs to the Mrp/NBP35 ATP-binding proteins family.</text>
</comment>
<dbReference type="HAMAP" id="MF_02040">
    <property type="entry name" value="Mrp_NBP35"/>
    <property type="match status" value="1"/>
</dbReference>
<proteinExistence type="inferred from homology"/>
<accession>A0ABW3T7T1</accession>
<dbReference type="InterPro" id="IPR027417">
    <property type="entry name" value="P-loop_NTPase"/>
</dbReference>
<dbReference type="SUPFAM" id="SSF117916">
    <property type="entry name" value="Fe-S cluster assembly (FSCA) domain-like"/>
    <property type="match status" value="1"/>
</dbReference>
<keyword evidence="6 8" id="KW-0408">Iron</keyword>
<dbReference type="InterPro" id="IPR044304">
    <property type="entry name" value="NUBPL-like"/>
</dbReference>
<dbReference type="CDD" id="cd02037">
    <property type="entry name" value="Mrp_NBP35"/>
    <property type="match status" value="1"/>
</dbReference>
<reference evidence="11" key="1">
    <citation type="journal article" date="2019" name="Int. J. Syst. Evol. Microbiol.">
        <title>The Global Catalogue of Microorganisms (GCM) 10K type strain sequencing project: providing services to taxonomists for standard genome sequencing and annotation.</title>
        <authorList>
            <consortium name="The Broad Institute Genomics Platform"/>
            <consortium name="The Broad Institute Genome Sequencing Center for Infectious Disease"/>
            <person name="Wu L."/>
            <person name="Ma J."/>
        </authorList>
    </citation>
    <scope>NUCLEOTIDE SEQUENCE [LARGE SCALE GENOMIC DNA]</scope>
    <source>
        <strain evidence="11">CCUG 55328</strain>
    </source>
</reference>
<keyword evidence="7 8" id="KW-0411">Iron-sulfur</keyword>
<comment type="subunit">
    <text evidence="8">Homodimer.</text>
</comment>
<evidence type="ECO:0000313" key="10">
    <source>
        <dbReference type="EMBL" id="MFD1193083.1"/>
    </source>
</evidence>
<evidence type="ECO:0000313" key="11">
    <source>
        <dbReference type="Proteomes" id="UP001597151"/>
    </source>
</evidence>
<evidence type="ECO:0000256" key="3">
    <source>
        <dbReference type="ARBA" id="ARBA00022723"/>
    </source>
</evidence>
<feature type="domain" description="MIP18 family-like" evidence="9">
    <location>
        <begin position="11"/>
        <end position="75"/>
    </location>
</feature>
<dbReference type="InterPro" id="IPR034904">
    <property type="entry name" value="FSCA_dom_sf"/>
</dbReference>
<dbReference type="PANTHER" id="PTHR42961">
    <property type="entry name" value="IRON-SULFUR PROTEIN NUBPL"/>
    <property type="match status" value="1"/>
</dbReference>